<reference evidence="1" key="1">
    <citation type="submission" date="2017-05" db="UniProtKB">
        <authorList>
            <consortium name="EnsemblMetazoa"/>
        </authorList>
    </citation>
    <scope>IDENTIFICATION</scope>
</reference>
<dbReference type="OMA" id="QMEEETM"/>
<dbReference type="InParanoid" id="A0A1X7UNS4"/>
<protein>
    <submittedName>
        <fullName evidence="1">Uncharacterized protein</fullName>
    </submittedName>
</protein>
<dbReference type="PANTHER" id="PTHR33198">
    <property type="entry name" value="ANK_REP_REGION DOMAIN-CONTAINING PROTEIN-RELATED"/>
    <property type="match status" value="1"/>
</dbReference>
<accession>A0A1X7UNS4</accession>
<dbReference type="AlphaFoldDB" id="A0A1X7UNS4"/>
<dbReference type="EnsemblMetazoa" id="Aqu2.1.29640_001">
    <property type="protein sequence ID" value="Aqu2.1.29640_001"/>
    <property type="gene ID" value="Aqu2.1.29640"/>
</dbReference>
<proteinExistence type="predicted"/>
<name>A0A1X7UNS4_AMPQE</name>
<dbReference type="PANTHER" id="PTHR33198:SF20">
    <property type="entry name" value="RETROTRANSPOSON GAG DOMAIN-CONTAINING PROTEIN"/>
    <property type="match status" value="1"/>
</dbReference>
<sequence>MEFDWDPDVYEQQDEQGLADISKSVCGASAVWSERFEKFWVASGLDKVSEEKQTNTLHYCMKEDAEVVMDSTNHSVGHKKVIATVLQKFEFNRCSQMEEETMEQFIIELYRLADNCNYQGFRDKMIRDRLMVGIRDQRVSEHMQFHVTLDLEKAKKMVRQQEAVTDQS</sequence>
<evidence type="ECO:0000313" key="1">
    <source>
        <dbReference type="EnsemblMetazoa" id="Aqu2.1.29640_001"/>
    </source>
</evidence>
<organism evidence="1">
    <name type="scientific">Amphimedon queenslandica</name>
    <name type="common">Sponge</name>
    <dbReference type="NCBI Taxonomy" id="400682"/>
    <lineage>
        <taxon>Eukaryota</taxon>
        <taxon>Metazoa</taxon>
        <taxon>Porifera</taxon>
        <taxon>Demospongiae</taxon>
        <taxon>Heteroscleromorpha</taxon>
        <taxon>Haplosclerida</taxon>
        <taxon>Niphatidae</taxon>
        <taxon>Amphimedon</taxon>
    </lineage>
</organism>